<name>A0ABS6MR35_9GAMM</name>
<dbReference type="RefSeq" id="WP_217671369.1">
    <property type="nucleotide sequence ID" value="NZ_JAHRID010000011.1"/>
</dbReference>
<dbReference type="Pfam" id="PF11739">
    <property type="entry name" value="YdbH-like"/>
    <property type="match status" value="1"/>
</dbReference>
<dbReference type="Proteomes" id="UP000704611">
    <property type="component" value="Unassembled WGS sequence"/>
</dbReference>
<sequence length="887" mass="95968">MKRLLKALLIFVIGIPVLAAAGYWYLQQQIAAAGITELQLDIKRLTLRSVSLASVSFELAQNGSLHQVNLQNVEVNWHWPTAFNPVLQRVTVGPGQISLGQPAATATAAESAVTLPTRWQLPDWLPNHIQLNNTRLSLPCPAGQCQLLLNGYLTYVTDPQHSIADKVQPDNSHPAYWQSQLTVSPLSSQLVAAGSTDGADPAINNILIDASYQPVPEPTLQITLQQQNQFALSIKQHIAPASMQANTEVVLALSPPLPANQTLLQQWGVALPQAWLTQFQQPVQLYGKLHWQLPANGDLTTLFSNHDIEATLVARVPDPFYLPAIGLIQGELNAELRLKNQLVERWQFNATGRLSELELPATLSEYSLTLSPLQFTVSAKTSEPLNLAALPLQLQLSSDGANRLKLDSELTVDLSAGPTLRLGKADLQLNIDRLELANKAATLTALALKTRLTGYWQSESWQFQLTDNSTLSGGVSSDTLSVSNIKVLLKNSQINGDETGLTTFGSKLDLSVNSLSLPALLSLNWQWQGLLSGSPSQITVKDGQLSNDAGISLAHQLTYQTATGELAGQWQLAEVFLLAGNPLAGTLTDWPELLTLNRGKISASGNIKMNNNKFSSTSQLQLGDAGGIYDRSLFAGLNATVDVTINENTLQLNSDNLQLNRLNHGIEMGPLNISASASVPLATPDQLTVNLRQAELQLMQGKVTANQQQLDFSQNTNQIVVQLQQIDLASLLQQHPSSDLTGNGKLSGTVPILVSNNGVSVNDGRIAAEAPGGRLQYQSASASAMAKSNSNMKLVFDALQDFHYSVLSSDISYDTSGKLVLGLKLQGRNPNLQQGRPINLNVNLEEDLPALITSLQLTNKLNDLITQRVRQYLKQQQAAAAANGEKP</sequence>
<gene>
    <name evidence="1" type="ORF">KQY15_18295</name>
</gene>
<dbReference type="EMBL" id="JAHRID010000011">
    <property type="protein sequence ID" value="MBV2131055.1"/>
    <property type="molecule type" value="Genomic_DNA"/>
</dbReference>
<evidence type="ECO:0000313" key="1">
    <source>
        <dbReference type="EMBL" id="MBV2131055.1"/>
    </source>
</evidence>
<accession>A0ABS6MR35</accession>
<evidence type="ECO:0000313" key="2">
    <source>
        <dbReference type="Proteomes" id="UP000704611"/>
    </source>
</evidence>
<dbReference type="InterPro" id="IPR021730">
    <property type="entry name" value="YdbH"/>
</dbReference>
<proteinExistence type="predicted"/>
<organism evidence="1 2">
    <name type="scientific">Arsukibacterium indicum</name>
    <dbReference type="NCBI Taxonomy" id="2848612"/>
    <lineage>
        <taxon>Bacteria</taxon>
        <taxon>Pseudomonadati</taxon>
        <taxon>Pseudomonadota</taxon>
        <taxon>Gammaproteobacteria</taxon>
        <taxon>Chromatiales</taxon>
        <taxon>Chromatiaceae</taxon>
        <taxon>Arsukibacterium</taxon>
    </lineage>
</organism>
<keyword evidence="2" id="KW-1185">Reference proteome</keyword>
<protein>
    <submittedName>
        <fullName evidence="1">YdbH domain-containing protein</fullName>
    </submittedName>
</protein>
<reference evidence="1 2" key="1">
    <citation type="submission" date="2021-06" db="EMBL/GenBank/DDBJ databases">
        <title>Rheinheimera indica sp. nov., isolated from deep-sea sediment.</title>
        <authorList>
            <person name="Wang Z."/>
            <person name="Zhang X.-Y."/>
        </authorList>
    </citation>
    <scope>NUCLEOTIDE SEQUENCE [LARGE SCALE GENOMIC DNA]</scope>
    <source>
        <strain evidence="1 2">SM2107</strain>
    </source>
</reference>
<comment type="caution">
    <text evidence="1">The sequence shown here is derived from an EMBL/GenBank/DDBJ whole genome shotgun (WGS) entry which is preliminary data.</text>
</comment>